<evidence type="ECO:0000256" key="7">
    <source>
        <dbReference type="ARBA" id="ARBA00047761"/>
    </source>
</evidence>
<evidence type="ECO:0000256" key="2">
    <source>
        <dbReference type="ARBA" id="ARBA00013081"/>
    </source>
</evidence>
<reference evidence="9 10" key="1">
    <citation type="journal article" date="2019" name="Sci. Rep.">
        <title>Comparative genomics of chytrid fungi reveal insights into the obligate biotrophic and pathogenic lifestyle of Synchytrium endobioticum.</title>
        <authorList>
            <person name="van de Vossenberg B.T.L.H."/>
            <person name="Warris S."/>
            <person name="Nguyen H.D.T."/>
            <person name="van Gent-Pelzer M.P.E."/>
            <person name="Joly D.L."/>
            <person name="van de Geest H.C."/>
            <person name="Bonants P.J.M."/>
            <person name="Smith D.S."/>
            <person name="Levesque C.A."/>
            <person name="van der Lee T.A.J."/>
        </authorList>
    </citation>
    <scope>NUCLEOTIDE SEQUENCE [LARGE SCALE GENOMIC DNA]</scope>
    <source>
        <strain evidence="9 10">CBS 675.73</strain>
    </source>
</reference>
<dbReference type="AlphaFoldDB" id="A0A507FG60"/>
<accession>A0A507FG60</accession>
<dbReference type="InterPro" id="IPR050341">
    <property type="entry name" value="PP1_catalytic_subunit"/>
</dbReference>
<keyword evidence="10" id="KW-1185">Reference proteome</keyword>
<dbReference type="STRING" id="246404.A0A507FG60"/>
<evidence type="ECO:0000256" key="1">
    <source>
        <dbReference type="ARBA" id="ARBA00001936"/>
    </source>
</evidence>
<dbReference type="PRINTS" id="PR00114">
    <property type="entry name" value="STPHPHTASE"/>
</dbReference>
<evidence type="ECO:0000313" key="10">
    <source>
        <dbReference type="Proteomes" id="UP000320333"/>
    </source>
</evidence>
<sequence>MVEQFVSENNLDLIICGHQVVEDGYEFFANQCLLTIFSTTNYNSLFENWKITTLDLEGRNYWGDFDLFSFLQCFIFFQ</sequence>
<keyword evidence="4" id="KW-0378">Hydrolase</keyword>
<comment type="cofactor">
    <cofactor evidence="1">
        <name>Mn(2+)</name>
        <dbReference type="ChEBI" id="CHEBI:29035"/>
    </cofactor>
</comment>
<evidence type="ECO:0000256" key="4">
    <source>
        <dbReference type="ARBA" id="ARBA00022801"/>
    </source>
</evidence>
<dbReference type="InterPro" id="IPR029052">
    <property type="entry name" value="Metallo-depent_PP-like"/>
</dbReference>
<comment type="catalytic activity">
    <reaction evidence="8">
        <text>O-phospho-L-threonyl-[protein] + H2O = L-threonyl-[protein] + phosphate</text>
        <dbReference type="Rhea" id="RHEA:47004"/>
        <dbReference type="Rhea" id="RHEA-COMP:11060"/>
        <dbReference type="Rhea" id="RHEA-COMP:11605"/>
        <dbReference type="ChEBI" id="CHEBI:15377"/>
        <dbReference type="ChEBI" id="CHEBI:30013"/>
        <dbReference type="ChEBI" id="CHEBI:43474"/>
        <dbReference type="ChEBI" id="CHEBI:61977"/>
        <dbReference type="EC" id="3.1.3.16"/>
    </reaction>
</comment>
<dbReference type="Gene3D" id="3.60.21.10">
    <property type="match status" value="1"/>
</dbReference>
<comment type="catalytic activity">
    <reaction evidence="7">
        <text>O-phospho-L-seryl-[protein] + H2O = L-seryl-[protein] + phosphate</text>
        <dbReference type="Rhea" id="RHEA:20629"/>
        <dbReference type="Rhea" id="RHEA-COMP:9863"/>
        <dbReference type="Rhea" id="RHEA-COMP:11604"/>
        <dbReference type="ChEBI" id="CHEBI:15377"/>
        <dbReference type="ChEBI" id="CHEBI:29999"/>
        <dbReference type="ChEBI" id="CHEBI:43474"/>
        <dbReference type="ChEBI" id="CHEBI:83421"/>
        <dbReference type="EC" id="3.1.3.16"/>
    </reaction>
</comment>
<proteinExistence type="predicted"/>
<evidence type="ECO:0000256" key="6">
    <source>
        <dbReference type="ARBA" id="ARBA00023211"/>
    </source>
</evidence>
<dbReference type="GO" id="GO:0046872">
    <property type="term" value="F:metal ion binding"/>
    <property type="evidence" value="ECO:0007669"/>
    <property type="project" value="UniProtKB-KW"/>
</dbReference>
<dbReference type="SUPFAM" id="SSF56300">
    <property type="entry name" value="Metallo-dependent phosphatases"/>
    <property type="match status" value="1"/>
</dbReference>
<dbReference type="Proteomes" id="UP000320333">
    <property type="component" value="Unassembled WGS sequence"/>
</dbReference>
<dbReference type="PANTHER" id="PTHR11668">
    <property type="entry name" value="SERINE/THREONINE PROTEIN PHOSPHATASE"/>
    <property type="match status" value="1"/>
</dbReference>
<keyword evidence="5" id="KW-0904">Protein phosphatase</keyword>
<evidence type="ECO:0000256" key="8">
    <source>
        <dbReference type="ARBA" id="ARBA00048336"/>
    </source>
</evidence>
<dbReference type="EMBL" id="QEAP01000133">
    <property type="protein sequence ID" value="TPX74288.1"/>
    <property type="molecule type" value="Genomic_DNA"/>
</dbReference>
<evidence type="ECO:0000313" key="9">
    <source>
        <dbReference type="EMBL" id="TPX74288.1"/>
    </source>
</evidence>
<dbReference type="EC" id="3.1.3.16" evidence="2"/>
<name>A0A507FG60_9FUNG</name>
<evidence type="ECO:0000256" key="5">
    <source>
        <dbReference type="ARBA" id="ARBA00022912"/>
    </source>
</evidence>
<evidence type="ECO:0000256" key="3">
    <source>
        <dbReference type="ARBA" id="ARBA00022723"/>
    </source>
</evidence>
<dbReference type="PANTHER" id="PTHR11668:SF300">
    <property type="entry name" value="SERINE_THREONINE-PROTEIN PHOSPHATASE"/>
    <property type="match status" value="1"/>
</dbReference>
<dbReference type="GO" id="GO:0004722">
    <property type="term" value="F:protein serine/threonine phosphatase activity"/>
    <property type="evidence" value="ECO:0007669"/>
    <property type="project" value="UniProtKB-EC"/>
</dbReference>
<dbReference type="OrthoDB" id="1930084at2759"/>
<organism evidence="9 10">
    <name type="scientific">Chytriomyces confervae</name>
    <dbReference type="NCBI Taxonomy" id="246404"/>
    <lineage>
        <taxon>Eukaryota</taxon>
        <taxon>Fungi</taxon>
        <taxon>Fungi incertae sedis</taxon>
        <taxon>Chytridiomycota</taxon>
        <taxon>Chytridiomycota incertae sedis</taxon>
        <taxon>Chytridiomycetes</taxon>
        <taxon>Chytridiales</taxon>
        <taxon>Chytriomycetaceae</taxon>
        <taxon>Chytriomyces</taxon>
    </lineage>
</organism>
<comment type="caution">
    <text evidence="9">The sequence shown here is derived from an EMBL/GenBank/DDBJ whole genome shotgun (WGS) entry which is preliminary data.</text>
</comment>
<gene>
    <name evidence="9" type="ORF">CcCBS67573_g04434</name>
</gene>
<dbReference type="GO" id="GO:0005737">
    <property type="term" value="C:cytoplasm"/>
    <property type="evidence" value="ECO:0007669"/>
    <property type="project" value="TreeGrafter"/>
</dbReference>
<dbReference type="InterPro" id="IPR006186">
    <property type="entry name" value="Ser/Thr-sp_prot-phosphatase"/>
</dbReference>
<protein>
    <recommendedName>
        <fullName evidence="2">protein-serine/threonine phosphatase</fullName>
        <ecNumber evidence="2">3.1.3.16</ecNumber>
    </recommendedName>
</protein>
<keyword evidence="3" id="KW-0479">Metal-binding</keyword>
<keyword evidence="6" id="KW-0464">Manganese</keyword>
<dbReference type="GO" id="GO:0005634">
    <property type="term" value="C:nucleus"/>
    <property type="evidence" value="ECO:0007669"/>
    <property type="project" value="TreeGrafter"/>
</dbReference>